<dbReference type="AlphaFoldDB" id="A0A0F9CJZ7"/>
<evidence type="ECO:0000313" key="1">
    <source>
        <dbReference type="EMBL" id="KKK96951.1"/>
    </source>
</evidence>
<protein>
    <submittedName>
        <fullName evidence="1">Uncharacterized protein</fullName>
    </submittedName>
</protein>
<comment type="caution">
    <text evidence="1">The sequence shown here is derived from an EMBL/GenBank/DDBJ whole genome shotgun (WGS) entry which is preliminary data.</text>
</comment>
<sequence length="83" mass="9005">MPTYVYSCPVALHGEFNVFMASYPDEVPKTAPCSVRVYKGDPENSDFDEDVLCNEDSEHVIKPIAAAIVSGGTGGGKDMHLKR</sequence>
<reference evidence="1" key="1">
    <citation type="journal article" date="2015" name="Nature">
        <title>Complex archaea that bridge the gap between prokaryotes and eukaryotes.</title>
        <authorList>
            <person name="Spang A."/>
            <person name="Saw J.H."/>
            <person name="Jorgensen S.L."/>
            <person name="Zaremba-Niedzwiedzka K."/>
            <person name="Martijn J."/>
            <person name="Lind A.E."/>
            <person name="van Eijk R."/>
            <person name="Schleper C."/>
            <person name="Guy L."/>
            <person name="Ettema T.J."/>
        </authorList>
    </citation>
    <scope>NUCLEOTIDE SEQUENCE</scope>
</reference>
<dbReference type="EMBL" id="LAZR01046260">
    <property type="protein sequence ID" value="KKK96951.1"/>
    <property type="molecule type" value="Genomic_DNA"/>
</dbReference>
<accession>A0A0F9CJZ7</accession>
<proteinExistence type="predicted"/>
<name>A0A0F9CJZ7_9ZZZZ</name>
<gene>
    <name evidence="1" type="ORF">LCGC14_2657660</name>
</gene>
<organism evidence="1">
    <name type="scientific">marine sediment metagenome</name>
    <dbReference type="NCBI Taxonomy" id="412755"/>
    <lineage>
        <taxon>unclassified sequences</taxon>
        <taxon>metagenomes</taxon>
        <taxon>ecological metagenomes</taxon>
    </lineage>
</organism>